<dbReference type="EMBL" id="ADVK01000067">
    <property type="protein sequence ID" value="EFG94280.1"/>
    <property type="molecule type" value="Genomic_DNA"/>
</dbReference>
<proteinExistence type="predicted"/>
<evidence type="ECO:0008006" key="3">
    <source>
        <dbReference type="Google" id="ProtNLM"/>
    </source>
</evidence>
<evidence type="ECO:0000313" key="2">
    <source>
        <dbReference type="Proteomes" id="UP000003643"/>
    </source>
</evidence>
<sequence>MSIFSRVNEKIEKYPEGVLFSCDDFFEKNISRTAVLKSLERIEKTGKIKRVEKGFYYLPIKSIFGEIPISSNEYIKKFLYKDKEKIGYISGNNLYNRYGLTTQLSNLIEITTNTRKNKKYIGNICIKFIETKVPIKRESIKYLEILDILKNLNKISDGNITENYLKMKKNIEIFDLEDSLELLKFSEEYYPLFVSAILGSILEEKRFKKVQILKEKIAKKKTFFKLGIKLKNTIEWRIK</sequence>
<evidence type="ECO:0000313" key="1">
    <source>
        <dbReference type="EMBL" id="EFG94280.1"/>
    </source>
</evidence>
<dbReference type="Proteomes" id="UP000003643">
    <property type="component" value="Unassembled WGS sequence"/>
</dbReference>
<dbReference type="InterPro" id="IPR045738">
    <property type="entry name" value="DUF6088"/>
</dbReference>
<dbReference type="RefSeq" id="WP_005904390.1">
    <property type="nucleotide sequence ID" value="NZ_ADVK01000067.1"/>
</dbReference>
<reference evidence="1 2" key="1">
    <citation type="submission" date="2010-04" db="EMBL/GenBank/DDBJ databases">
        <authorList>
            <person name="Qin X."/>
            <person name="Bachman B."/>
            <person name="Battles P."/>
            <person name="Bell A."/>
            <person name="Bess C."/>
            <person name="Bickham C."/>
            <person name="Chaboub L."/>
            <person name="Chen D."/>
            <person name="Coyle M."/>
            <person name="Deiros D.R."/>
            <person name="Dinh H."/>
            <person name="Forbes L."/>
            <person name="Fowler G."/>
            <person name="Francisco L."/>
            <person name="Fu Q."/>
            <person name="Gubbala S."/>
            <person name="Hale W."/>
            <person name="Han Y."/>
            <person name="Hemphill L."/>
            <person name="Highlander S.K."/>
            <person name="Hirani K."/>
            <person name="Hogues M."/>
            <person name="Jackson L."/>
            <person name="Jakkamsetti A."/>
            <person name="Javaid M."/>
            <person name="Jiang H."/>
            <person name="Korchina V."/>
            <person name="Kovar C."/>
            <person name="Lara F."/>
            <person name="Lee S."/>
            <person name="Mata R."/>
            <person name="Mathew T."/>
            <person name="Moen C."/>
            <person name="Morales K."/>
            <person name="Munidasa M."/>
            <person name="Nazareth L."/>
            <person name="Ngo R."/>
            <person name="Nguyen L."/>
            <person name="Okwuonu G."/>
            <person name="Ongeri F."/>
            <person name="Patil S."/>
            <person name="Petrosino J."/>
            <person name="Pham C."/>
            <person name="Pham P."/>
            <person name="Pu L.-L."/>
            <person name="Puazo M."/>
            <person name="Raj R."/>
            <person name="Reid J."/>
            <person name="Rouhana J."/>
            <person name="Saada N."/>
            <person name="Shang Y."/>
            <person name="Simmons D."/>
            <person name="Thornton R."/>
            <person name="Warren J."/>
            <person name="Weissenberger G."/>
            <person name="Zhang J."/>
            <person name="Zhang L."/>
            <person name="Zhou C."/>
            <person name="Zhu D."/>
            <person name="Muzny D."/>
            <person name="Worley K."/>
            <person name="Gibbs R."/>
        </authorList>
    </citation>
    <scope>NUCLEOTIDE SEQUENCE [LARGE SCALE GENOMIC DNA]</scope>
    <source>
        <strain evidence="2">ATCC 23726 / VPI 4351</strain>
    </source>
</reference>
<gene>
    <name evidence="1" type="ORF">HMPREF0397_2123</name>
</gene>
<accession>D5RFY8</accession>
<name>D5RFY8_FUSN2</name>
<protein>
    <recommendedName>
        <fullName evidence="3">AbiEi antitoxin C-terminal domain-containing protein</fullName>
    </recommendedName>
</protein>
<comment type="caution">
    <text evidence="1">The sequence shown here is derived from an EMBL/GenBank/DDBJ whole genome shotgun (WGS) entry which is preliminary data.</text>
</comment>
<organism evidence="1 2">
    <name type="scientific">Fusobacterium nucleatum subsp. nucleatum (strain ATCC 23726 / VPI 4351)</name>
    <dbReference type="NCBI Taxonomy" id="525283"/>
    <lineage>
        <taxon>Bacteria</taxon>
        <taxon>Fusobacteriati</taxon>
        <taxon>Fusobacteriota</taxon>
        <taxon>Fusobacteriia</taxon>
        <taxon>Fusobacteriales</taxon>
        <taxon>Fusobacteriaceae</taxon>
        <taxon>Fusobacterium</taxon>
    </lineage>
</organism>
<dbReference type="Pfam" id="PF19570">
    <property type="entry name" value="DUF6088"/>
    <property type="match status" value="1"/>
</dbReference>
<dbReference type="AlphaFoldDB" id="D5RFY8"/>